<keyword evidence="1" id="KW-0328">Glycosyltransferase</keyword>
<evidence type="ECO:0000256" key="4">
    <source>
        <dbReference type="ARBA" id="ARBA00022801"/>
    </source>
</evidence>
<dbReference type="InterPro" id="IPR002201">
    <property type="entry name" value="Glyco_trans_9"/>
</dbReference>
<comment type="catalytic activity">
    <reaction evidence="7">
        <text>an L-alpha-D-Hep-(1-&gt;5)-[alpha-Kdo-(2-&gt;4)]-alpha-Kdo-(2-&gt;6)-lipid A + ADP-L-glycero-beta-D-manno-heptose = an L-alpha-D-Hep-(1-&gt;3)-L-alpha-D-Hep-(1-&gt;5)-[alpha-Kdo-(2-&gt;4)]-alpha-Kdo-(2-&gt;6)-lipid A + ADP + H(+)</text>
        <dbReference type="Rhea" id="RHEA:74071"/>
        <dbReference type="ChEBI" id="CHEBI:15378"/>
        <dbReference type="ChEBI" id="CHEBI:61506"/>
        <dbReference type="ChEBI" id="CHEBI:193068"/>
        <dbReference type="ChEBI" id="CHEBI:193069"/>
        <dbReference type="ChEBI" id="CHEBI:456216"/>
        <dbReference type="EC" id="2.4.99.24"/>
    </reaction>
</comment>
<dbReference type="PANTHER" id="PTHR30160">
    <property type="entry name" value="TETRAACYLDISACCHARIDE 4'-KINASE-RELATED"/>
    <property type="match status" value="1"/>
</dbReference>
<dbReference type="NCBIfam" id="TIGR01662">
    <property type="entry name" value="HAD-SF-IIIA"/>
    <property type="match status" value="1"/>
</dbReference>
<evidence type="ECO:0000256" key="2">
    <source>
        <dbReference type="ARBA" id="ARBA00022679"/>
    </source>
</evidence>
<proteinExistence type="inferred from homology"/>
<organism evidence="8 9">
    <name type="scientific">Candidatus Magnetobacterium casense</name>
    <dbReference type="NCBI Taxonomy" id="1455061"/>
    <lineage>
        <taxon>Bacteria</taxon>
        <taxon>Pseudomonadati</taxon>
        <taxon>Nitrospirota</taxon>
        <taxon>Thermodesulfovibrionia</taxon>
        <taxon>Thermodesulfovibrionales</taxon>
        <taxon>Candidatus Magnetobacteriaceae</taxon>
        <taxon>Candidatus Magnetobacterium</taxon>
    </lineage>
</organism>
<protein>
    <recommendedName>
        <fullName evidence="6">lipopolysaccharide heptosyltransferase II</fullName>
        <ecNumber evidence="6">2.4.99.24</ecNumber>
    </recommendedName>
</protein>
<feature type="non-terminal residue" evidence="8">
    <location>
        <position position="1"/>
    </location>
</feature>
<evidence type="ECO:0000256" key="6">
    <source>
        <dbReference type="ARBA" id="ARBA00044042"/>
    </source>
</evidence>
<dbReference type="Proteomes" id="UP001196980">
    <property type="component" value="Unassembled WGS sequence"/>
</dbReference>
<keyword evidence="4" id="KW-0378">Hydrolase</keyword>
<dbReference type="NCBIfam" id="TIGR02195">
    <property type="entry name" value="heptsyl_trn_II"/>
    <property type="match status" value="1"/>
</dbReference>
<dbReference type="InterPro" id="IPR006543">
    <property type="entry name" value="Histidinol-phos"/>
</dbReference>
<comment type="caution">
    <text evidence="8">The sequence shown here is derived from an EMBL/GenBank/DDBJ whole genome shotgun (WGS) entry which is preliminary data.</text>
</comment>
<evidence type="ECO:0000256" key="7">
    <source>
        <dbReference type="ARBA" id="ARBA00047503"/>
    </source>
</evidence>
<dbReference type="InterPro" id="IPR051199">
    <property type="entry name" value="LPS_LOS_Heptosyltrfase"/>
</dbReference>
<evidence type="ECO:0000256" key="3">
    <source>
        <dbReference type="ARBA" id="ARBA00022723"/>
    </source>
</evidence>
<dbReference type="InterPro" id="IPR006549">
    <property type="entry name" value="HAD-SF_hydro_IIIA"/>
</dbReference>
<evidence type="ECO:0000313" key="9">
    <source>
        <dbReference type="Proteomes" id="UP001196980"/>
    </source>
</evidence>
<reference evidence="8 9" key="1">
    <citation type="journal article" date="2020" name="J Geophys Res Biogeosci">
        <title>Magnetotaxis as an Adaptation to Enable Bacterial Shuttling of Microbial Sulfur and Sulfur Cycling Across Aquatic Oxic#Anoxic Interfaces.</title>
        <authorList>
            <person name="Li J."/>
            <person name="Liu P."/>
            <person name="Wang J."/>
            <person name="Roberts A.P."/>
            <person name="Pan Y."/>
        </authorList>
    </citation>
    <scope>NUCLEOTIDE SEQUENCE [LARGE SCALE GENOMIC DNA]</scope>
    <source>
        <strain evidence="8 9">MYR-1_YQ</strain>
    </source>
</reference>
<dbReference type="InterPro" id="IPR011910">
    <property type="entry name" value="RfaF"/>
</dbReference>
<sequence length="518" mass="57396">NGTVSCKILIRGVNWIGDAVMTMPAIKALSDAFVDYEVALLVNSRVLPLFSKDPNVHTLIEYKDSHRDILGRVKLANALKADKYTFAILLQNAFDAAIIAFLAGIRERVGYDRDARGFLLTKGIPVKAETLRLHQIRYYLHILERIGIDAPYNLPWTYLLHEERLQGRQTLSTLRHPIIGINPGASYGSAKRWPTAHFAGVVRGVIEQIGGSVVLFGSGEELWLAQQITDDLAASGAELLTSDTFLNLCGETTLRQLAACISECDLLVTNDSGPMHVAYSVGTPIVAIFGSTDPDITGPPQCSTNLHFGFRSSVIRKKLSCSPCFKRTCKKTDIKCMTDITPDEVLAEVWSLLPDKRAVFFDRDGTLCRDAHYLSRFEDFNVYPETESLVRLKSKGYMMIGVSNQSGIARGLIKKEFADAVNLTFCDNYGFDDFYHCPHHPDSHCPCRKPSPGMLYKARAEHGIDLKRSFFVGDSNADMLVAQAVGAHPIFLLNEKHSLTVEGVDTITSLDQLHAMII</sequence>
<dbReference type="CDD" id="cd03789">
    <property type="entry name" value="GT9_LPS_heptosyltransferase"/>
    <property type="match status" value="1"/>
</dbReference>
<gene>
    <name evidence="8" type="primary">waaF</name>
    <name evidence="8" type="ORF">HWQ67_15745</name>
</gene>
<keyword evidence="2" id="KW-0808">Transferase</keyword>
<dbReference type="Pfam" id="PF01075">
    <property type="entry name" value="Glyco_transf_9"/>
    <property type="match status" value="1"/>
</dbReference>
<comment type="similarity">
    <text evidence="5">Belongs to the glycosyltransferase 9 family.</text>
</comment>
<keyword evidence="3" id="KW-0479">Metal-binding</keyword>
<dbReference type="Pfam" id="PF13242">
    <property type="entry name" value="Hydrolase_like"/>
    <property type="match status" value="1"/>
</dbReference>
<evidence type="ECO:0000313" key="8">
    <source>
        <dbReference type="EMBL" id="MBV6343033.1"/>
    </source>
</evidence>
<evidence type="ECO:0000256" key="5">
    <source>
        <dbReference type="ARBA" id="ARBA00043995"/>
    </source>
</evidence>
<keyword evidence="9" id="KW-1185">Reference proteome</keyword>
<name>A0ABS6S2F3_9BACT</name>
<accession>A0ABS6S2F3</accession>
<dbReference type="PANTHER" id="PTHR30160:SF7">
    <property type="entry name" value="ADP-HEPTOSE--LPS HEPTOSYLTRANSFERASE 2"/>
    <property type="match status" value="1"/>
</dbReference>
<evidence type="ECO:0000256" key="1">
    <source>
        <dbReference type="ARBA" id="ARBA00022676"/>
    </source>
</evidence>
<dbReference type="RefSeq" id="WP_218253638.1">
    <property type="nucleotide sequence ID" value="NZ_JABXWD010000419.1"/>
</dbReference>
<dbReference type="NCBIfam" id="TIGR01656">
    <property type="entry name" value="Histidinol-ppas"/>
    <property type="match status" value="1"/>
</dbReference>
<dbReference type="EMBL" id="JABXWD010000419">
    <property type="protein sequence ID" value="MBV6343033.1"/>
    <property type="molecule type" value="Genomic_DNA"/>
</dbReference>
<dbReference type="CDD" id="cd07503">
    <property type="entry name" value="HAD_HisB-N"/>
    <property type="match status" value="1"/>
</dbReference>
<dbReference type="EC" id="2.4.99.24" evidence="6"/>